<accession>A0A6N6K796</accession>
<protein>
    <submittedName>
        <fullName evidence="1">Antitoxin</fullName>
    </submittedName>
</protein>
<sequence>MMNKFIVIQQHAWSNDHGYGIGYSSDLEIFDKREVAISHGFEVAGCDDFNIGVIEDGRLVSLDWMEKPVGNGKGVSVEKLQIISDAIGLEAS</sequence>
<dbReference type="Proteomes" id="UP000468420">
    <property type="component" value="Unassembled WGS sequence"/>
</dbReference>
<dbReference type="EMBL" id="QRDC01000002">
    <property type="protein sequence ID" value="KAA1280387.1"/>
    <property type="molecule type" value="Genomic_DNA"/>
</dbReference>
<organism evidence="1 2">
    <name type="scientific">Citrobacter pasteurii</name>
    <dbReference type="NCBI Taxonomy" id="1563222"/>
    <lineage>
        <taxon>Bacteria</taxon>
        <taxon>Pseudomonadati</taxon>
        <taxon>Pseudomonadota</taxon>
        <taxon>Gammaproteobacteria</taxon>
        <taxon>Enterobacterales</taxon>
        <taxon>Enterobacteriaceae</taxon>
        <taxon>Citrobacter</taxon>
    </lineage>
</organism>
<proteinExistence type="predicted"/>
<comment type="caution">
    <text evidence="1">The sequence shown here is derived from an EMBL/GenBank/DDBJ whole genome shotgun (WGS) entry which is preliminary data.</text>
</comment>
<reference evidence="1 2" key="1">
    <citation type="submission" date="2018-08" db="EMBL/GenBank/DDBJ databases">
        <title>Complete genomic analysis of a Citrobacter pasteurii isolated from cockles (Cerastoderma edule) containing a new chromosomic qnrB allele.</title>
        <authorList>
            <person name="Rodrigues A."/>
            <person name="Baptista T."/>
            <person name="Quesada A."/>
            <person name="Campos M.J."/>
        </authorList>
    </citation>
    <scope>NUCLEOTIDE SEQUENCE [LARGE SCALE GENOMIC DNA]</scope>
    <source>
        <strain evidence="1 2">BA18</strain>
    </source>
</reference>
<evidence type="ECO:0000313" key="1">
    <source>
        <dbReference type="EMBL" id="KAA1280387.1"/>
    </source>
</evidence>
<name>A0A6N6K796_9ENTR</name>
<gene>
    <name evidence="1" type="ORF">DXF85_02680</name>
</gene>
<dbReference type="AlphaFoldDB" id="A0A6N6K796"/>
<evidence type="ECO:0000313" key="2">
    <source>
        <dbReference type="Proteomes" id="UP000468420"/>
    </source>
</evidence>